<name>A0ABS1HQV3_9BACT</name>
<evidence type="ECO:0008006" key="3">
    <source>
        <dbReference type="Google" id="ProtNLM"/>
    </source>
</evidence>
<accession>A0ABS1HQV3</accession>
<evidence type="ECO:0000313" key="1">
    <source>
        <dbReference type="EMBL" id="MBK3519544.1"/>
    </source>
</evidence>
<reference evidence="1 2" key="1">
    <citation type="submission" date="2021-01" db="EMBL/GenBank/DDBJ databases">
        <title>Carboxyliciviraga sp.nov., isolated from coastal sediments.</title>
        <authorList>
            <person name="Lu D."/>
            <person name="Zhang T."/>
        </authorList>
    </citation>
    <scope>NUCLEOTIDE SEQUENCE [LARGE SCALE GENOMIC DNA]</scope>
    <source>
        <strain evidence="1 2">N1Y132</strain>
    </source>
</reference>
<keyword evidence="2" id="KW-1185">Reference proteome</keyword>
<dbReference type="RefSeq" id="WP_200466763.1">
    <property type="nucleotide sequence ID" value="NZ_JAENRR010000075.1"/>
</dbReference>
<sequence length="409" mass="47819">MAKSKSRKKKSTPPNGGYKKFISDMMNFMNTFQKNTQPPFDTAEKRRIYDTRLQLRRPDAADKLISVKELDIIFAYIKEMHRKPKIKITGRNISTYQILLFYSYNRGIERRCEKELGKGHIECAALTQSGEELYKIFLQHYLVDIFAIITRMSNPTYKFYGITFRTASFIKDDLRFELVSKVSATPAQKKHINFNGHYRPAYRLGKATATESFEWIQFLNKDLPETIRTSHQTYSLYMQAHAISRLKERLDLLDKESVNYTIWENTASTTNFINHKHYTLLPVNVHQIRIGYFVVEPIDDMLIIKTFLFITHSCTPEGDKLKEITGLGKSDISYWKIDRLSTFVNLDEEKHPKLMQLFTDAGMQDLALLKDKDFDIESIQTANLDKLKEYLETSHNYKEAKEEDVVIHA</sequence>
<dbReference type="Proteomes" id="UP000605676">
    <property type="component" value="Unassembled WGS sequence"/>
</dbReference>
<protein>
    <recommendedName>
        <fullName evidence="3">Initiator Rep protein domain-containing protein</fullName>
    </recommendedName>
</protein>
<evidence type="ECO:0000313" key="2">
    <source>
        <dbReference type="Proteomes" id="UP000605676"/>
    </source>
</evidence>
<gene>
    <name evidence="1" type="ORF">JIV24_19525</name>
</gene>
<proteinExistence type="predicted"/>
<organism evidence="1 2">
    <name type="scientific">Carboxylicivirga marina</name>
    <dbReference type="NCBI Taxonomy" id="2800988"/>
    <lineage>
        <taxon>Bacteria</taxon>
        <taxon>Pseudomonadati</taxon>
        <taxon>Bacteroidota</taxon>
        <taxon>Bacteroidia</taxon>
        <taxon>Marinilabiliales</taxon>
        <taxon>Marinilabiliaceae</taxon>
        <taxon>Carboxylicivirga</taxon>
    </lineage>
</organism>
<dbReference type="EMBL" id="JAENRR010000075">
    <property type="protein sequence ID" value="MBK3519544.1"/>
    <property type="molecule type" value="Genomic_DNA"/>
</dbReference>
<comment type="caution">
    <text evidence="1">The sequence shown here is derived from an EMBL/GenBank/DDBJ whole genome shotgun (WGS) entry which is preliminary data.</text>
</comment>